<evidence type="ECO:0000313" key="4">
    <source>
        <dbReference type="Proteomes" id="UP000649617"/>
    </source>
</evidence>
<dbReference type="InterPro" id="IPR002048">
    <property type="entry name" value="EF_hand_dom"/>
</dbReference>
<accession>A0A812TAK0</accession>
<dbReference type="SUPFAM" id="SSF53254">
    <property type="entry name" value="Phosphoglycerate mutase-like"/>
    <property type="match status" value="1"/>
</dbReference>
<comment type="caution">
    <text evidence="3">The sequence shown here is derived from an EMBL/GenBank/DDBJ whole genome shotgun (WGS) entry which is preliminary data.</text>
</comment>
<evidence type="ECO:0000259" key="2">
    <source>
        <dbReference type="PROSITE" id="PS50222"/>
    </source>
</evidence>
<dbReference type="InterPro" id="IPR029033">
    <property type="entry name" value="His_PPase_superfam"/>
</dbReference>
<dbReference type="PROSITE" id="PS00018">
    <property type="entry name" value="EF_HAND_1"/>
    <property type="match status" value="1"/>
</dbReference>
<reference evidence="3" key="1">
    <citation type="submission" date="2021-02" db="EMBL/GenBank/DDBJ databases">
        <authorList>
            <person name="Dougan E. K."/>
            <person name="Rhodes N."/>
            <person name="Thang M."/>
            <person name="Chan C."/>
        </authorList>
    </citation>
    <scope>NUCLEOTIDE SEQUENCE</scope>
</reference>
<name>A0A812TAK0_SYMPI</name>
<dbReference type="Gene3D" id="1.10.238.10">
    <property type="entry name" value="EF-hand"/>
    <property type="match status" value="1"/>
</dbReference>
<dbReference type="OrthoDB" id="26525at2759"/>
<dbReference type="AlphaFoldDB" id="A0A812TAK0"/>
<dbReference type="EMBL" id="CAJNIZ010030935">
    <property type="protein sequence ID" value="CAE7526928.1"/>
    <property type="molecule type" value="Genomic_DNA"/>
</dbReference>
<dbReference type="Proteomes" id="UP000649617">
    <property type="component" value="Unassembled WGS sequence"/>
</dbReference>
<dbReference type="CDD" id="cd00051">
    <property type="entry name" value="EFh"/>
    <property type="match status" value="1"/>
</dbReference>
<protein>
    <recommendedName>
        <fullName evidence="2">EF-hand domain-containing protein</fullName>
    </recommendedName>
</protein>
<evidence type="ECO:0000256" key="1">
    <source>
        <dbReference type="ARBA" id="ARBA00022837"/>
    </source>
</evidence>
<dbReference type="InterPro" id="IPR011992">
    <property type="entry name" value="EF-hand-dom_pair"/>
</dbReference>
<keyword evidence="4" id="KW-1185">Reference proteome</keyword>
<dbReference type="PROSITE" id="PS50222">
    <property type="entry name" value="EF_HAND_2"/>
    <property type="match status" value="1"/>
</dbReference>
<evidence type="ECO:0000313" key="3">
    <source>
        <dbReference type="EMBL" id="CAE7526928.1"/>
    </source>
</evidence>
<dbReference type="GO" id="GO:0005509">
    <property type="term" value="F:calcium ion binding"/>
    <property type="evidence" value="ECO:0007669"/>
    <property type="project" value="InterPro"/>
</dbReference>
<gene>
    <name evidence="3" type="ORF">SPIL2461_LOCUS13847</name>
</gene>
<dbReference type="InterPro" id="IPR018247">
    <property type="entry name" value="EF_Hand_1_Ca_BS"/>
</dbReference>
<keyword evidence="1" id="KW-0106">Calcium</keyword>
<dbReference type="SUPFAM" id="SSF47473">
    <property type="entry name" value="EF-hand"/>
    <property type="match status" value="1"/>
</dbReference>
<dbReference type="Gene3D" id="3.40.50.1240">
    <property type="entry name" value="Phosphoglycerate mutase-like"/>
    <property type="match status" value="1"/>
</dbReference>
<feature type="domain" description="EF-hand" evidence="2">
    <location>
        <begin position="153"/>
        <end position="188"/>
    </location>
</feature>
<proteinExistence type="predicted"/>
<feature type="non-terminal residue" evidence="3">
    <location>
        <position position="1"/>
    </location>
</feature>
<sequence length="247" mass="27269">CLRRSCHDTTLAALATHLGLELPTIGFGAFLLFELHSTKEEGHYVKVYFNDSPALGPPSYAALRPIKLPLDETKLVPVDSCEQGSISLQALYLHGDIPLIEDTFQTFLELCNTASSQPTRRAFKKLFQGGHYKWITLPQWRERYSQDWGVEAWLLAVYAEAFGYFDKDNDGALSREEVLGALAEWGYSVSKETVDTLFLLVDADPDTAKLDEEGLYLTMAALVGIRGGLHGQVVSSATESSQQSSSS</sequence>
<organism evidence="3 4">
    <name type="scientific">Symbiodinium pilosum</name>
    <name type="common">Dinoflagellate</name>
    <dbReference type="NCBI Taxonomy" id="2952"/>
    <lineage>
        <taxon>Eukaryota</taxon>
        <taxon>Sar</taxon>
        <taxon>Alveolata</taxon>
        <taxon>Dinophyceae</taxon>
        <taxon>Suessiales</taxon>
        <taxon>Symbiodiniaceae</taxon>
        <taxon>Symbiodinium</taxon>
    </lineage>
</organism>